<feature type="domain" description="DhaK" evidence="5">
    <location>
        <begin position="7"/>
        <end position="328"/>
    </location>
</feature>
<gene>
    <name evidence="6" type="ordered locus">MYPE3320</name>
</gene>
<dbReference type="GO" id="GO:0019563">
    <property type="term" value="P:glycerol catabolic process"/>
    <property type="evidence" value="ECO:0007669"/>
    <property type="project" value="TreeGrafter"/>
</dbReference>
<dbReference type="PANTHER" id="PTHR28629">
    <property type="entry name" value="TRIOKINASE/FMN CYCLASE"/>
    <property type="match status" value="1"/>
</dbReference>
<dbReference type="Gene3D" id="3.30.1180.20">
    <property type="entry name" value="Dihydroxyacetone kinase, domain 2"/>
    <property type="match status" value="1"/>
</dbReference>
<dbReference type="Pfam" id="PF02733">
    <property type="entry name" value="Dak1"/>
    <property type="match status" value="1"/>
</dbReference>
<evidence type="ECO:0000256" key="2">
    <source>
        <dbReference type="ARBA" id="ARBA00022741"/>
    </source>
</evidence>
<dbReference type="SUPFAM" id="SSF82549">
    <property type="entry name" value="DAK1/DegV-like"/>
    <property type="match status" value="1"/>
</dbReference>
<dbReference type="InParanoid" id="Q8EW71"/>
<evidence type="ECO:0000256" key="4">
    <source>
        <dbReference type="ARBA" id="ARBA00022840"/>
    </source>
</evidence>
<evidence type="ECO:0000256" key="1">
    <source>
        <dbReference type="ARBA" id="ARBA00022679"/>
    </source>
</evidence>
<evidence type="ECO:0000313" key="7">
    <source>
        <dbReference type="Proteomes" id="UP000002522"/>
    </source>
</evidence>
<dbReference type="InterPro" id="IPR012736">
    <property type="entry name" value="DhaK_1"/>
</dbReference>
<dbReference type="HOGENOM" id="CLU_017054_0_0_14"/>
<dbReference type="InterPro" id="IPR050861">
    <property type="entry name" value="Dihydroxyacetone_Kinase"/>
</dbReference>
<evidence type="ECO:0000256" key="3">
    <source>
        <dbReference type="ARBA" id="ARBA00022777"/>
    </source>
</evidence>
<keyword evidence="7" id="KW-1185">Reference proteome</keyword>
<reference evidence="6 7" key="1">
    <citation type="journal article" date="2002" name="Nucleic Acids Res.">
        <title>The complete genomic sequence of Mycoplasma penetrans, an intracellular bacterial pathogen in humans.</title>
        <authorList>
            <person name="Sasaki Y."/>
            <person name="Ishikawa J."/>
            <person name="Yamashita A."/>
            <person name="Oshima K."/>
            <person name="Kenri T."/>
            <person name="Furuya K."/>
            <person name="Yoshino C."/>
            <person name="Horino A."/>
            <person name="Shiba T."/>
            <person name="Sasaki T."/>
            <person name="Hattori M."/>
        </authorList>
    </citation>
    <scope>NUCLEOTIDE SEQUENCE [LARGE SCALE GENOMIC DNA]</scope>
    <source>
        <strain evidence="6 7">HF-2</strain>
    </source>
</reference>
<evidence type="ECO:0000259" key="5">
    <source>
        <dbReference type="PROSITE" id="PS51481"/>
    </source>
</evidence>
<dbReference type="eggNOG" id="COG2376">
    <property type="taxonomic scope" value="Bacteria"/>
</dbReference>
<keyword evidence="1" id="KW-0808">Transferase</keyword>
<dbReference type="EMBL" id="BA000026">
    <property type="protein sequence ID" value="BAC44125.1"/>
    <property type="molecule type" value="Genomic_DNA"/>
</dbReference>
<dbReference type="Gene3D" id="3.40.50.10440">
    <property type="entry name" value="Dihydroxyacetone kinase, domain 1"/>
    <property type="match status" value="1"/>
</dbReference>
<dbReference type="RefSeq" id="WP_011077161.1">
    <property type="nucleotide sequence ID" value="NC_004432.1"/>
</dbReference>
<dbReference type="NCBIfam" id="TIGR02363">
    <property type="entry name" value="dhaK1"/>
    <property type="match status" value="1"/>
</dbReference>
<keyword evidence="3 6" id="KW-0418">Kinase</keyword>
<dbReference type="GO" id="GO:0005524">
    <property type="term" value="F:ATP binding"/>
    <property type="evidence" value="ECO:0007669"/>
    <property type="project" value="UniProtKB-KW"/>
</dbReference>
<dbReference type="GO" id="GO:0005829">
    <property type="term" value="C:cytosol"/>
    <property type="evidence" value="ECO:0007669"/>
    <property type="project" value="TreeGrafter"/>
</dbReference>
<name>Q8EW71_MALP2</name>
<organism evidence="6 7">
    <name type="scientific">Malacoplasma penetrans (strain HF-2)</name>
    <name type="common">Mycoplasma penetrans</name>
    <dbReference type="NCBI Taxonomy" id="272633"/>
    <lineage>
        <taxon>Bacteria</taxon>
        <taxon>Bacillati</taxon>
        <taxon>Mycoplasmatota</taxon>
        <taxon>Mycoplasmoidales</taxon>
        <taxon>Mycoplasmoidaceae</taxon>
        <taxon>Malacoplasma</taxon>
    </lineage>
</organism>
<dbReference type="PANTHER" id="PTHR28629:SF4">
    <property type="entry name" value="TRIOKINASE_FMN CYCLASE"/>
    <property type="match status" value="1"/>
</dbReference>
<dbReference type="KEGG" id="mpe:MYPE3320"/>
<accession>Q8EW71</accession>
<dbReference type="STRING" id="272633.gene:10731437"/>
<protein>
    <submittedName>
        <fullName evidence="6">Dihydroxyacetone kinase</fullName>
    </submittedName>
</protein>
<dbReference type="FunFam" id="3.40.50.10440:FF:000001">
    <property type="entry name" value="Dihydroxyacetone kinase, DhaK subunit"/>
    <property type="match status" value="1"/>
</dbReference>
<keyword evidence="2" id="KW-0547">Nucleotide-binding</keyword>
<dbReference type="InterPro" id="IPR004006">
    <property type="entry name" value="DhaK_dom"/>
</dbReference>
<dbReference type="FunFam" id="3.30.1180.20:FF:000001">
    <property type="entry name" value="Dihydroxyacetone kinase 1"/>
    <property type="match status" value="1"/>
</dbReference>
<sequence>MKKLINNPNDIVSEMVDGIVSSYPSYVKKLNDLPVIVRANKKVNKVALISGGGSGHEPAHAGYVGYGMLDAAVCGEVFTSPSADKVYEAIKATDANKGVLLIIKNYSGDVMNFDMASEMASNENIEVKKVVVDDDIAVENSTYSIGRRGIAGTIFVHKILGAAAEKGYSLNDLETLGNRLVKRIKTLGMSLYSCYVPTSGKHSFQLKEDEIEIGVGIHGEPGTHKEKIKSVNEYVDFILDKLLSELDNKEKEDVAVLVNGLGSTTLMELFIIGNRVQSVLKNKNVKVYDTNVGNYMTSLDMAGFSITLVKLDKELKELLDYKADTIAFKKG</sequence>
<dbReference type="Proteomes" id="UP000002522">
    <property type="component" value="Chromosome"/>
</dbReference>
<evidence type="ECO:0000313" key="6">
    <source>
        <dbReference type="EMBL" id="BAC44125.1"/>
    </source>
</evidence>
<dbReference type="AlphaFoldDB" id="Q8EW71"/>
<dbReference type="PROSITE" id="PS51481">
    <property type="entry name" value="DHAK"/>
    <property type="match status" value="1"/>
</dbReference>
<keyword evidence="4" id="KW-0067">ATP-binding</keyword>
<proteinExistence type="predicted"/>
<dbReference type="GO" id="GO:0004371">
    <property type="term" value="F:glycerone kinase activity"/>
    <property type="evidence" value="ECO:0007669"/>
    <property type="project" value="InterPro"/>
</dbReference>